<dbReference type="EMBL" id="JARPOI010000007">
    <property type="protein sequence ID" value="KAJ9176671.1"/>
    <property type="molecule type" value="Genomic_DNA"/>
</dbReference>
<feature type="compositionally biased region" description="Polar residues" evidence="1">
    <location>
        <begin position="702"/>
        <end position="718"/>
    </location>
</feature>
<protein>
    <recommendedName>
        <fullName evidence="2">Retrotransposon gag domain-containing protein</fullName>
    </recommendedName>
</protein>
<feature type="region of interest" description="Disordered" evidence="1">
    <location>
        <begin position="330"/>
        <end position="428"/>
    </location>
</feature>
<evidence type="ECO:0000313" key="3">
    <source>
        <dbReference type="EMBL" id="KAJ9176671.1"/>
    </source>
</evidence>
<feature type="domain" description="Retrotransposon gag" evidence="2">
    <location>
        <begin position="201"/>
        <end position="292"/>
    </location>
</feature>
<evidence type="ECO:0000313" key="4">
    <source>
        <dbReference type="Proteomes" id="UP001174677"/>
    </source>
</evidence>
<name>A0ABQ9M8R1_HEVBR</name>
<feature type="compositionally biased region" description="Pro residues" evidence="1">
    <location>
        <begin position="677"/>
        <end position="686"/>
    </location>
</feature>
<feature type="compositionally biased region" description="Basic and acidic residues" evidence="1">
    <location>
        <begin position="736"/>
        <end position="771"/>
    </location>
</feature>
<feature type="compositionally biased region" description="Pro residues" evidence="1">
    <location>
        <begin position="379"/>
        <end position="394"/>
    </location>
</feature>
<dbReference type="PANTHER" id="PTHR32108">
    <property type="entry name" value="DNA-DIRECTED RNA POLYMERASE SUBUNIT ALPHA"/>
    <property type="match status" value="1"/>
</dbReference>
<dbReference type="PANTHER" id="PTHR32108:SF9">
    <property type="entry name" value="REVERSE TRANSCRIPTASE RNASE H-LIKE DOMAIN-CONTAINING PROTEIN"/>
    <property type="match status" value="1"/>
</dbReference>
<dbReference type="Proteomes" id="UP001174677">
    <property type="component" value="Chromosome 7"/>
</dbReference>
<organism evidence="3 4">
    <name type="scientific">Hevea brasiliensis</name>
    <name type="common">Para rubber tree</name>
    <name type="synonym">Siphonia brasiliensis</name>
    <dbReference type="NCBI Taxonomy" id="3981"/>
    <lineage>
        <taxon>Eukaryota</taxon>
        <taxon>Viridiplantae</taxon>
        <taxon>Streptophyta</taxon>
        <taxon>Embryophyta</taxon>
        <taxon>Tracheophyta</taxon>
        <taxon>Spermatophyta</taxon>
        <taxon>Magnoliopsida</taxon>
        <taxon>eudicotyledons</taxon>
        <taxon>Gunneridae</taxon>
        <taxon>Pentapetalae</taxon>
        <taxon>rosids</taxon>
        <taxon>fabids</taxon>
        <taxon>Malpighiales</taxon>
        <taxon>Euphorbiaceae</taxon>
        <taxon>Crotonoideae</taxon>
        <taxon>Micrandreae</taxon>
        <taxon>Hevea</taxon>
    </lineage>
</organism>
<feature type="region of interest" description="Disordered" evidence="1">
    <location>
        <begin position="609"/>
        <end position="630"/>
    </location>
</feature>
<feature type="compositionally biased region" description="Polar residues" evidence="1">
    <location>
        <begin position="351"/>
        <end position="365"/>
    </location>
</feature>
<reference evidence="3" key="1">
    <citation type="journal article" date="2023" name="Plant Biotechnol. J.">
        <title>Chromosome-level wild Hevea brasiliensis genome provides new tools for genomic-assisted breeding and valuable loci to elevate rubber yield.</title>
        <authorList>
            <person name="Cheng H."/>
            <person name="Song X."/>
            <person name="Hu Y."/>
            <person name="Wu T."/>
            <person name="Yang Q."/>
            <person name="An Z."/>
            <person name="Feng S."/>
            <person name="Deng Z."/>
            <person name="Wu W."/>
            <person name="Zeng X."/>
            <person name="Tu M."/>
            <person name="Wang X."/>
            <person name="Huang H."/>
        </authorList>
    </citation>
    <scope>NUCLEOTIDE SEQUENCE</scope>
    <source>
        <strain evidence="3">MT/VB/25A 57/8</strain>
    </source>
</reference>
<comment type="caution">
    <text evidence="3">The sequence shown here is derived from an EMBL/GenBank/DDBJ whole genome shotgun (WGS) entry which is preliminary data.</text>
</comment>
<evidence type="ECO:0000259" key="2">
    <source>
        <dbReference type="Pfam" id="PF03732"/>
    </source>
</evidence>
<feature type="region of interest" description="Disordered" evidence="1">
    <location>
        <begin position="667"/>
        <end position="771"/>
    </location>
</feature>
<evidence type="ECO:0000256" key="1">
    <source>
        <dbReference type="SAM" id="MobiDB-lite"/>
    </source>
</evidence>
<dbReference type="InterPro" id="IPR005162">
    <property type="entry name" value="Retrotrans_gag_dom"/>
</dbReference>
<proteinExistence type="predicted"/>
<keyword evidence="4" id="KW-1185">Reference proteome</keyword>
<feature type="compositionally biased region" description="Pro residues" evidence="1">
    <location>
        <begin position="401"/>
        <end position="428"/>
    </location>
</feature>
<accession>A0ABQ9M8R1</accession>
<feature type="region of interest" description="Disordered" evidence="1">
    <location>
        <begin position="30"/>
        <end position="56"/>
    </location>
</feature>
<sequence length="941" mass="104752">MEDQEQVQNLQGQVSELKDQVSELMKLMREMSQNKPASDLNLPLPPPPPTTVDSHYASTSFTFQPSIPDPTVTVNNEPPFSYYPAIPNAEPSLSVPNPPIHSAPHFLVGGVPHTTGGESKMRENEKLSALEERLRAIEGLNMYGSVDVASLRLVPDVVVPPKFKVPDFDKYTGNSDPRIHLATYIAKMSSMTDDDRLLIHFFHESLSGAALRWCIQLDRSRLRSWKDLAEAFLKQYKFNCDVAPTRRDLQNLVQKDRESFKEYAQRWREKAAEVHSPVTDNELCSLFIETLKAPYFNLMIGNTSNSFSDIIQAGERIEANLRMGRLQELAENPAKKTASFGKKKEGDVHSVTRQNNYSPFPQNNYRPYPPPHGQTIANIPPPFPNYPHPRPQYPSPANYQPRPPPPPAQPRPPPNNSRPPRNPDPPLPLPLSEIYRYLVGINQIVPVSLDPIQPPYPRWYDATARCEYHGGAQGHSTDNCGALRGRVHSLIRNGWLKIEGNGSLPNVTSNPLPNHNAGGGVNMIESDGEGLTPEVDKLIPYFKEIFAVAMREGYLCPQVTGLEEGTGCPYHGGAADHELRGCERFRQEVQNLLSLKVLRCQTRSKMEEGVNTTRYSQNASTSKPRITFSPPVASPPVTVIRAPSQLPITNTHAIPWNYNFQVLTQGASSSTPAPSLASPPAPPKPCFAPHEHFQMTYVGPTASATPQDNPQPVTTTKSSSHEQEVEFITRSGRCYGNEEREKRKGKVKMGESLKNSEEEVEKTEEVEPAEHKEEEELLLQIMKQSEYDVVERLRKTPARISLLSLILSSEVHRQALQRILDQAYVNPDITPGQFEKIVGQIQASSSVTFSEDEIDPAGLRHTKALHVTVKCKGCIVAKVLIDNGSALNVLPNTTLARLPVDQSDIRQSAMVVRAFDGTRREVLGDIDLPIQVGACTFNVTF</sequence>
<feature type="compositionally biased region" description="Polar residues" evidence="1">
    <location>
        <begin position="610"/>
        <end position="624"/>
    </location>
</feature>
<gene>
    <name evidence="3" type="ORF">P3X46_011957</name>
</gene>
<dbReference type="CDD" id="cd00303">
    <property type="entry name" value="retropepsin_like"/>
    <property type="match status" value="1"/>
</dbReference>
<dbReference type="Pfam" id="PF03732">
    <property type="entry name" value="Retrotrans_gag"/>
    <property type="match status" value="1"/>
</dbReference>
<feature type="compositionally biased region" description="Low complexity" evidence="1">
    <location>
        <begin position="667"/>
        <end position="676"/>
    </location>
</feature>